<evidence type="ECO:0000256" key="1">
    <source>
        <dbReference type="ARBA" id="ARBA00004442"/>
    </source>
</evidence>
<accession>A0A0F9WRT5</accession>
<dbReference type="Gene3D" id="2.40.170.20">
    <property type="entry name" value="TonB-dependent receptor, beta-barrel domain"/>
    <property type="match status" value="1"/>
</dbReference>
<sequence length="583" mass="65549">MYNKHIFTLIFLTLGFQVVFAQEEEKDLGTETVTVTKAYTPTVSDAFKIKSVPNMNDSIVLQKKPITYSIFSVPVASTFTPSKGTASKVERLPPPVLYNSYASLGAGLYGNVLGEFYTSRTINRDENFDIGFNHLSSRGGIDGVELNDTFYDTKLDASYAKRDRDLDWGAAIGLQHQLYNWYGIEPGVFSETVINSIDERQNYFMGEASGHINVEDAYFKRADLTYRRFFDAVSSGENRAIFNTGFEFPVNDETFNAKVKVDYVGGTFENTDVSSTTNDNGISYGNLQVGVNPSLKMLRDDLSLNLGVNLVYGMDLENSESNFYIYPAVTASYRLLDESVIAYGGVTGELKQNSYYDFVEGNPFVSPTLNVAPTDSQYNAYIGFKGQLLPNLSYNLKGSYSAENNKPLYVLNPRNDFRSDEKGYYYGNSFDLFYDDIKTLGIFGELNVDVNRNFTLGINAEVYDYNTETGNPAWNLPNLKASLFMDYQIGEKWYAGANLFYVGERDDFSSNVIQNALPSDFPATQITLDGFFDANAHIGYRYTDQWSFFIKGANLSNNDYQRWANFQVQGIQVLGGATYKFDF</sequence>
<keyword evidence="3" id="KW-0998">Cell outer membrane</keyword>
<gene>
    <name evidence="4" type="ORF">LCGC14_0319410</name>
</gene>
<protein>
    <recommendedName>
        <fullName evidence="5">TonB-dependent receptor-like beta-barrel domain-containing protein</fullName>
    </recommendedName>
</protein>
<evidence type="ECO:0000313" key="4">
    <source>
        <dbReference type="EMBL" id="KKN81478.1"/>
    </source>
</evidence>
<organism evidence="4">
    <name type="scientific">marine sediment metagenome</name>
    <dbReference type="NCBI Taxonomy" id="412755"/>
    <lineage>
        <taxon>unclassified sequences</taxon>
        <taxon>metagenomes</taxon>
        <taxon>ecological metagenomes</taxon>
    </lineage>
</organism>
<evidence type="ECO:0008006" key="5">
    <source>
        <dbReference type="Google" id="ProtNLM"/>
    </source>
</evidence>
<dbReference type="EMBL" id="LAZR01000214">
    <property type="protein sequence ID" value="KKN81478.1"/>
    <property type="molecule type" value="Genomic_DNA"/>
</dbReference>
<evidence type="ECO:0000256" key="3">
    <source>
        <dbReference type="ARBA" id="ARBA00023237"/>
    </source>
</evidence>
<dbReference type="InterPro" id="IPR036942">
    <property type="entry name" value="Beta-barrel_TonB_sf"/>
</dbReference>
<dbReference type="SUPFAM" id="SSF56935">
    <property type="entry name" value="Porins"/>
    <property type="match status" value="1"/>
</dbReference>
<name>A0A0F9WRT5_9ZZZZ</name>
<comment type="subcellular location">
    <subcellularLocation>
        <location evidence="1">Cell outer membrane</location>
    </subcellularLocation>
</comment>
<evidence type="ECO:0000256" key="2">
    <source>
        <dbReference type="ARBA" id="ARBA00023136"/>
    </source>
</evidence>
<reference evidence="4" key="1">
    <citation type="journal article" date="2015" name="Nature">
        <title>Complex archaea that bridge the gap between prokaryotes and eukaryotes.</title>
        <authorList>
            <person name="Spang A."/>
            <person name="Saw J.H."/>
            <person name="Jorgensen S.L."/>
            <person name="Zaremba-Niedzwiedzka K."/>
            <person name="Martijn J."/>
            <person name="Lind A.E."/>
            <person name="van Eijk R."/>
            <person name="Schleper C."/>
            <person name="Guy L."/>
            <person name="Ettema T.J."/>
        </authorList>
    </citation>
    <scope>NUCLEOTIDE SEQUENCE</scope>
</reference>
<comment type="caution">
    <text evidence="4">The sequence shown here is derived from an EMBL/GenBank/DDBJ whole genome shotgun (WGS) entry which is preliminary data.</text>
</comment>
<keyword evidence="2" id="KW-0472">Membrane</keyword>
<dbReference type="AlphaFoldDB" id="A0A0F9WRT5"/>
<dbReference type="GO" id="GO:0009279">
    <property type="term" value="C:cell outer membrane"/>
    <property type="evidence" value="ECO:0007669"/>
    <property type="project" value="UniProtKB-SubCell"/>
</dbReference>
<proteinExistence type="predicted"/>